<dbReference type="InterPro" id="IPR036942">
    <property type="entry name" value="Beta-barrel_TonB_sf"/>
</dbReference>
<dbReference type="NCBIfam" id="TIGR04057">
    <property type="entry name" value="SusC_RagA_signa"/>
    <property type="match status" value="1"/>
</dbReference>
<dbReference type="SUPFAM" id="SSF49464">
    <property type="entry name" value="Carboxypeptidase regulatory domain-like"/>
    <property type="match status" value="1"/>
</dbReference>
<evidence type="ECO:0000256" key="1">
    <source>
        <dbReference type="ARBA" id="ARBA00004571"/>
    </source>
</evidence>
<dbReference type="InterPro" id="IPR023996">
    <property type="entry name" value="TonB-dep_OMP_SusC/RagA"/>
</dbReference>
<sequence>MMKTTHQPLFHQRNDSDYAHFGKPTPHLIKRSIVSAALTLILVFICTLQTFAQDVTVSGKVTDPADNSPLPGVNITVKGTTTGTVTDGTGAYSISVPGNSTLVYSFIGYTTQEIPVNNRSTIDVALAGDVQALSEVVVIGYGEQKKKDVTGSIAQVSAKDFNAGINPNPLQAIQGKVAGLNITRPSGDPNQAPTVRLRGYTSLAGGSEPLYVVDGIIGVPINSVSPEDIESMDVLKDASAAAIYGARAANGVIIVTTKRGREGKTTVGFNNYVGTEIISNRLELLNGEEYRQEVNRIKGPASLDDNLRFPDGNFSTDWIDEITRVAYTNNHDLSIMGGGSSFSYRGSLNYIQQQGILKNTGFNRLTGRVNIDQRAINDRLKIQYNLSIANTNAQLREDGVISRAVTFLPTLPIKDPGGRSDFGGYYEVDGSFDLFNPVAIQNNFLNDRVRRNLIGGVNMSFEVLDGLVLGANGAFRNESTIESQAFNGVIKQFQGNQGRTARNLYQTNNTLLDLTATYTRNIGANSNFNLLGGYSYQENVDDGFGANNNNYIDGGYDLFGYDNLGRGNGTLLFGRSDYVSSYKNSWKLISFFGRATFNFVDKYNVTATLRRDGSSKFGVNNRWGIFPSFAAGWTISNEPFLQDNRVLSYLKLRAGWGQTGNSEGIRPYNTLRLLGPVQNYYDATAGVAGDFVPGYGYTQNDNPDLKWEVLEQTNVGLDFTLFDRITGTLDVYNKMTRDMLYPFTVAATGGRFVTNSIVANAGTMRNRGIELSIGADIINKENFTWNARVVGAYNENTIMSLNSGDFNVGIIRYNSFGGRGLSNVFASELRPGRSLGEFYIPQHAGFDQNGNMLFVAADGGEPTTDNSKAKLVESGVALPRYTGALINTLRYGNFDLNFQLRGVAGNKILNNLRSNLSIPGSILETNMLKDVQDLPANFSTNQLSDFWLESGAFVRLDNWQLGYNLPMAEGRIVQAARIYLGGNNLFVITKYKGIDPELEVRGDLADNGRSQTPNNIGIDAASVYPKTRSFQLGVNLTF</sequence>
<dbReference type="Pfam" id="PF00593">
    <property type="entry name" value="TonB_dep_Rec_b-barrel"/>
    <property type="match status" value="1"/>
</dbReference>
<feature type="domain" description="TonB-dependent receptor plug" evidence="11">
    <location>
        <begin position="145"/>
        <end position="252"/>
    </location>
</feature>
<reference evidence="12" key="1">
    <citation type="submission" date="2023-07" db="EMBL/GenBank/DDBJ databases">
        <title>The genome sequence of Rhodocytophaga aerolata KACC 12507.</title>
        <authorList>
            <person name="Zhang X."/>
        </authorList>
    </citation>
    <scope>NUCLEOTIDE SEQUENCE</scope>
    <source>
        <strain evidence="12">KACC 12507</strain>
    </source>
</reference>
<feature type="domain" description="TonB-dependent receptor-like beta-barrel" evidence="10">
    <location>
        <begin position="419"/>
        <end position="985"/>
    </location>
</feature>
<evidence type="ECO:0000313" key="12">
    <source>
        <dbReference type="EMBL" id="MDO1444791.1"/>
    </source>
</evidence>
<evidence type="ECO:0000256" key="4">
    <source>
        <dbReference type="ARBA" id="ARBA00022692"/>
    </source>
</evidence>
<dbReference type="Gene3D" id="2.40.170.20">
    <property type="entry name" value="TonB-dependent receptor, beta-barrel domain"/>
    <property type="match status" value="1"/>
</dbReference>
<dbReference type="SUPFAM" id="SSF56935">
    <property type="entry name" value="Porins"/>
    <property type="match status" value="1"/>
</dbReference>
<keyword evidence="5 9" id="KW-0798">TonB box</keyword>
<dbReference type="EMBL" id="JAUKPO010000001">
    <property type="protein sequence ID" value="MDO1444791.1"/>
    <property type="molecule type" value="Genomic_DNA"/>
</dbReference>
<dbReference type="Pfam" id="PF07715">
    <property type="entry name" value="Plug"/>
    <property type="match status" value="1"/>
</dbReference>
<comment type="subcellular location">
    <subcellularLocation>
        <location evidence="1 8">Cell outer membrane</location>
        <topology evidence="1 8">Multi-pass membrane protein</topology>
    </subcellularLocation>
</comment>
<gene>
    <name evidence="12" type="ORF">Q0590_00940</name>
</gene>
<name>A0ABT8QZF4_9BACT</name>
<keyword evidence="2 8" id="KW-0813">Transport</keyword>
<evidence type="ECO:0000256" key="8">
    <source>
        <dbReference type="PROSITE-ProRule" id="PRU01360"/>
    </source>
</evidence>
<accession>A0ABT8QZF4</accession>
<keyword evidence="6 8" id="KW-0472">Membrane</keyword>
<dbReference type="InterPro" id="IPR039426">
    <property type="entry name" value="TonB-dep_rcpt-like"/>
</dbReference>
<dbReference type="Pfam" id="PF13715">
    <property type="entry name" value="CarbopepD_reg_2"/>
    <property type="match status" value="1"/>
</dbReference>
<keyword evidence="3 8" id="KW-1134">Transmembrane beta strand</keyword>
<proteinExistence type="inferred from homology"/>
<evidence type="ECO:0000256" key="6">
    <source>
        <dbReference type="ARBA" id="ARBA00023136"/>
    </source>
</evidence>
<evidence type="ECO:0000313" key="13">
    <source>
        <dbReference type="Proteomes" id="UP001168528"/>
    </source>
</evidence>
<dbReference type="InterPro" id="IPR000531">
    <property type="entry name" value="Beta-barrel_TonB"/>
</dbReference>
<dbReference type="PROSITE" id="PS52016">
    <property type="entry name" value="TONB_DEPENDENT_REC_3"/>
    <property type="match status" value="1"/>
</dbReference>
<evidence type="ECO:0000256" key="9">
    <source>
        <dbReference type="RuleBase" id="RU003357"/>
    </source>
</evidence>
<dbReference type="Gene3D" id="2.170.130.10">
    <property type="entry name" value="TonB-dependent receptor, plug domain"/>
    <property type="match status" value="1"/>
</dbReference>
<dbReference type="InterPro" id="IPR023997">
    <property type="entry name" value="TonB-dep_OMP_SusC/RagA_CS"/>
</dbReference>
<keyword evidence="7 8" id="KW-0998">Cell outer membrane</keyword>
<dbReference type="Proteomes" id="UP001168528">
    <property type="component" value="Unassembled WGS sequence"/>
</dbReference>
<dbReference type="InterPro" id="IPR008969">
    <property type="entry name" value="CarboxyPept-like_regulatory"/>
</dbReference>
<dbReference type="InterPro" id="IPR012910">
    <property type="entry name" value="Plug_dom"/>
</dbReference>
<comment type="similarity">
    <text evidence="8 9">Belongs to the TonB-dependent receptor family.</text>
</comment>
<organism evidence="12 13">
    <name type="scientific">Rhodocytophaga aerolata</name>
    <dbReference type="NCBI Taxonomy" id="455078"/>
    <lineage>
        <taxon>Bacteria</taxon>
        <taxon>Pseudomonadati</taxon>
        <taxon>Bacteroidota</taxon>
        <taxon>Cytophagia</taxon>
        <taxon>Cytophagales</taxon>
        <taxon>Rhodocytophagaceae</taxon>
        <taxon>Rhodocytophaga</taxon>
    </lineage>
</organism>
<dbReference type="NCBIfam" id="TIGR04056">
    <property type="entry name" value="OMP_RagA_SusC"/>
    <property type="match status" value="1"/>
</dbReference>
<keyword evidence="13" id="KW-1185">Reference proteome</keyword>
<dbReference type="InterPro" id="IPR037066">
    <property type="entry name" value="Plug_dom_sf"/>
</dbReference>
<comment type="caution">
    <text evidence="12">The sequence shown here is derived from an EMBL/GenBank/DDBJ whole genome shotgun (WGS) entry which is preliminary data.</text>
</comment>
<dbReference type="RefSeq" id="WP_302035593.1">
    <property type="nucleotide sequence ID" value="NZ_JAUKPO010000001.1"/>
</dbReference>
<evidence type="ECO:0000256" key="5">
    <source>
        <dbReference type="ARBA" id="ARBA00023077"/>
    </source>
</evidence>
<dbReference type="Gene3D" id="2.60.40.1120">
    <property type="entry name" value="Carboxypeptidase-like, regulatory domain"/>
    <property type="match status" value="1"/>
</dbReference>
<protein>
    <submittedName>
        <fullName evidence="12">SusC/RagA family TonB-linked outer membrane protein</fullName>
    </submittedName>
</protein>
<evidence type="ECO:0000256" key="7">
    <source>
        <dbReference type="ARBA" id="ARBA00023237"/>
    </source>
</evidence>
<evidence type="ECO:0000259" key="11">
    <source>
        <dbReference type="Pfam" id="PF07715"/>
    </source>
</evidence>
<evidence type="ECO:0000256" key="2">
    <source>
        <dbReference type="ARBA" id="ARBA00022448"/>
    </source>
</evidence>
<evidence type="ECO:0000259" key="10">
    <source>
        <dbReference type="Pfam" id="PF00593"/>
    </source>
</evidence>
<keyword evidence="4 8" id="KW-0812">Transmembrane</keyword>
<evidence type="ECO:0000256" key="3">
    <source>
        <dbReference type="ARBA" id="ARBA00022452"/>
    </source>
</evidence>